<feature type="region of interest" description="Disordered" evidence="1">
    <location>
        <begin position="65"/>
        <end position="91"/>
    </location>
</feature>
<sequence>MGISLRELVYKFKQRTLQIFKLLLLEKRVLFFGQKVERLSAYQYSLVSLVPDLLRHLENVGSPSLGYQANQGKSEMADEDDSDVRTSKDASAAEAQRARLKRWALPLRPFGEADTGALEILNPALAPLLNLTAPDRKFMDGRPVLEKYEIPHFGKRFVKFEVDGSALAEDMSMNQEIEFEGSDDDIRARFEQYLVNLMASIQATEQALVAPADSPLRGKNLPG</sequence>
<evidence type="ECO:0000259" key="2">
    <source>
        <dbReference type="Pfam" id="PF09794"/>
    </source>
</evidence>
<evidence type="ECO:0000313" key="3">
    <source>
        <dbReference type="EMBL" id="KAJ3056596.1"/>
    </source>
</evidence>
<feature type="domain" description="AVL9/DENND6" evidence="2">
    <location>
        <begin position="113"/>
        <end position="201"/>
    </location>
</feature>
<comment type="caution">
    <text evidence="3">The sequence shown here is derived from an EMBL/GenBank/DDBJ whole genome shotgun (WGS) entry which is preliminary data.</text>
</comment>
<gene>
    <name evidence="3" type="primary">AVL9</name>
    <name evidence="3" type="ORF">HK097_005759</name>
</gene>
<reference evidence="3" key="1">
    <citation type="submission" date="2020-05" db="EMBL/GenBank/DDBJ databases">
        <title>Phylogenomic resolution of chytrid fungi.</title>
        <authorList>
            <person name="Stajich J.E."/>
            <person name="Amses K."/>
            <person name="Simmons R."/>
            <person name="Seto K."/>
            <person name="Myers J."/>
            <person name="Bonds A."/>
            <person name="Quandt C.A."/>
            <person name="Barry K."/>
            <person name="Liu P."/>
            <person name="Grigoriev I."/>
            <person name="Longcore J.E."/>
            <person name="James T.Y."/>
        </authorList>
    </citation>
    <scope>NUCLEOTIDE SEQUENCE</scope>
    <source>
        <strain evidence="3">JEL0318</strain>
    </source>
</reference>
<name>A0AAD5SJY6_9FUNG</name>
<dbReference type="PANTHER" id="PTHR31017:SF1">
    <property type="entry name" value="LATE SECRETORY PATHWAY PROTEIN AVL9 HOMOLOG"/>
    <property type="match status" value="1"/>
</dbReference>
<evidence type="ECO:0000313" key="4">
    <source>
        <dbReference type="Proteomes" id="UP001212841"/>
    </source>
</evidence>
<dbReference type="Pfam" id="PF09794">
    <property type="entry name" value="Avl9"/>
    <property type="match status" value="2"/>
</dbReference>
<dbReference type="EMBL" id="JADGJD010000027">
    <property type="protein sequence ID" value="KAJ3056596.1"/>
    <property type="molecule type" value="Genomic_DNA"/>
</dbReference>
<organism evidence="3 4">
    <name type="scientific">Rhizophlyctis rosea</name>
    <dbReference type="NCBI Taxonomy" id="64517"/>
    <lineage>
        <taxon>Eukaryota</taxon>
        <taxon>Fungi</taxon>
        <taxon>Fungi incertae sedis</taxon>
        <taxon>Chytridiomycota</taxon>
        <taxon>Chytridiomycota incertae sedis</taxon>
        <taxon>Chytridiomycetes</taxon>
        <taxon>Rhizophlyctidales</taxon>
        <taxon>Rhizophlyctidaceae</taxon>
        <taxon>Rhizophlyctis</taxon>
    </lineage>
</organism>
<feature type="domain" description="AVL9/DENND6" evidence="2">
    <location>
        <begin position="1"/>
        <end position="111"/>
    </location>
</feature>
<dbReference type="Proteomes" id="UP001212841">
    <property type="component" value="Unassembled WGS sequence"/>
</dbReference>
<dbReference type="PANTHER" id="PTHR31017">
    <property type="entry name" value="LATE SECRETORY PATHWAY PROTEIN AVL9-RELATED"/>
    <property type="match status" value="1"/>
</dbReference>
<accession>A0AAD5SJY6</accession>
<keyword evidence="4" id="KW-1185">Reference proteome</keyword>
<protein>
    <submittedName>
        <fullName evidence="3">Late secretory pathway protein avl9</fullName>
    </submittedName>
</protein>
<dbReference type="InterPro" id="IPR051731">
    <property type="entry name" value="DENND11/AVL9_GEFs"/>
</dbReference>
<proteinExistence type="predicted"/>
<dbReference type="GO" id="GO:0005737">
    <property type="term" value="C:cytoplasm"/>
    <property type="evidence" value="ECO:0007669"/>
    <property type="project" value="TreeGrafter"/>
</dbReference>
<dbReference type="AlphaFoldDB" id="A0AAD5SJY6"/>
<evidence type="ECO:0000256" key="1">
    <source>
        <dbReference type="SAM" id="MobiDB-lite"/>
    </source>
</evidence>
<dbReference type="InterPro" id="IPR018307">
    <property type="entry name" value="ABL9/DENND6_dom"/>
</dbReference>